<evidence type="ECO:0000313" key="2">
    <source>
        <dbReference type="EMBL" id="KNC22184.1"/>
    </source>
</evidence>
<proteinExistence type="predicted"/>
<feature type="region of interest" description="Disordered" evidence="1">
    <location>
        <begin position="92"/>
        <end position="115"/>
    </location>
</feature>
<keyword evidence="3" id="KW-1185">Reference proteome</keyword>
<name>A0A0L0BSH9_LUCCU</name>
<accession>A0A0L0BSH9</accession>
<reference evidence="2 3" key="1">
    <citation type="journal article" date="2015" name="Nat. Commun.">
        <title>Lucilia cuprina genome unlocks parasitic fly biology to underpin future interventions.</title>
        <authorList>
            <person name="Anstead C.A."/>
            <person name="Korhonen P.K."/>
            <person name="Young N.D."/>
            <person name="Hall R.S."/>
            <person name="Jex A.R."/>
            <person name="Murali S.C."/>
            <person name="Hughes D.S."/>
            <person name="Lee S.F."/>
            <person name="Perry T."/>
            <person name="Stroehlein A.J."/>
            <person name="Ansell B.R."/>
            <person name="Breugelmans B."/>
            <person name="Hofmann A."/>
            <person name="Qu J."/>
            <person name="Dugan S."/>
            <person name="Lee S.L."/>
            <person name="Chao H."/>
            <person name="Dinh H."/>
            <person name="Han Y."/>
            <person name="Doddapaneni H.V."/>
            <person name="Worley K.C."/>
            <person name="Muzny D.M."/>
            <person name="Ioannidis P."/>
            <person name="Waterhouse R.M."/>
            <person name="Zdobnov E.M."/>
            <person name="James P.J."/>
            <person name="Bagnall N.H."/>
            <person name="Kotze A.C."/>
            <person name="Gibbs R.A."/>
            <person name="Richards S."/>
            <person name="Batterham P."/>
            <person name="Gasser R.B."/>
        </authorList>
    </citation>
    <scope>NUCLEOTIDE SEQUENCE [LARGE SCALE GENOMIC DNA]</scope>
    <source>
        <strain evidence="2 3">LS</strain>
        <tissue evidence="2">Full body</tissue>
    </source>
</reference>
<evidence type="ECO:0000256" key="1">
    <source>
        <dbReference type="SAM" id="MobiDB-lite"/>
    </source>
</evidence>
<dbReference type="Proteomes" id="UP000037069">
    <property type="component" value="Unassembled WGS sequence"/>
</dbReference>
<sequence length="192" mass="21861">MRVSESSSESIHTVLLDKDNQDLRFAFLTRFLNLFTEALYSDQFPSRLASLNNLRHALQMSSNAFVSTLVAFSISGLHTDIIEFPINTSSNLEQHSSSGTCEPIQDRNPSSPPSILPEKVELLSNEQNENTLFTNNNLRRFQRIRKKPASTTGQNTKLIFVSRLHTVNMHLKKNRNSVQLSDVTHWSMRVET</sequence>
<dbReference type="AlphaFoldDB" id="A0A0L0BSH9"/>
<gene>
    <name evidence="2" type="ORF">FF38_01858</name>
</gene>
<organism evidence="2 3">
    <name type="scientific">Lucilia cuprina</name>
    <name type="common">Green bottle fly</name>
    <name type="synonym">Australian sheep blowfly</name>
    <dbReference type="NCBI Taxonomy" id="7375"/>
    <lineage>
        <taxon>Eukaryota</taxon>
        <taxon>Metazoa</taxon>
        <taxon>Ecdysozoa</taxon>
        <taxon>Arthropoda</taxon>
        <taxon>Hexapoda</taxon>
        <taxon>Insecta</taxon>
        <taxon>Pterygota</taxon>
        <taxon>Neoptera</taxon>
        <taxon>Endopterygota</taxon>
        <taxon>Diptera</taxon>
        <taxon>Brachycera</taxon>
        <taxon>Muscomorpha</taxon>
        <taxon>Oestroidea</taxon>
        <taxon>Calliphoridae</taxon>
        <taxon>Luciliinae</taxon>
        <taxon>Lucilia</taxon>
    </lineage>
</organism>
<comment type="caution">
    <text evidence="2">The sequence shown here is derived from an EMBL/GenBank/DDBJ whole genome shotgun (WGS) entry which is preliminary data.</text>
</comment>
<protein>
    <submittedName>
        <fullName evidence="2">Uncharacterized protein</fullName>
    </submittedName>
</protein>
<evidence type="ECO:0000313" key="3">
    <source>
        <dbReference type="Proteomes" id="UP000037069"/>
    </source>
</evidence>
<dbReference type="EMBL" id="JRES01001539">
    <property type="protein sequence ID" value="KNC22184.1"/>
    <property type="molecule type" value="Genomic_DNA"/>
</dbReference>